<accession>A0A9D4JAA6</accession>
<reference evidence="1" key="2">
    <citation type="submission" date="2020-11" db="EMBL/GenBank/DDBJ databases">
        <authorList>
            <person name="McCartney M.A."/>
            <person name="Auch B."/>
            <person name="Kono T."/>
            <person name="Mallez S."/>
            <person name="Becker A."/>
            <person name="Gohl D.M."/>
            <person name="Silverstein K.A.T."/>
            <person name="Koren S."/>
            <person name="Bechman K.B."/>
            <person name="Herman A."/>
            <person name="Abrahante J.E."/>
            <person name="Garbe J."/>
        </authorList>
    </citation>
    <scope>NUCLEOTIDE SEQUENCE</scope>
    <source>
        <strain evidence="1">Duluth1</strain>
        <tissue evidence="1">Whole animal</tissue>
    </source>
</reference>
<protein>
    <submittedName>
        <fullName evidence="1">Uncharacterized protein</fullName>
    </submittedName>
</protein>
<dbReference type="PANTHER" id="PTHR47773">
    <property type="entry name" value="SI:DKEY-9I5.2-RELATED"/>
    <property type="match status" value="1"/>
</dbReference>
<gene>
    <name evidence="1" type="ORF">DPMN_132665</name>
</gene>
<dbReference type="AlphaFoldDB" id="A0A9D4JAA6"/>
<proteinExistence type="predicted"/>
<sequence>MYETIDYIINEFKGPAGLGIDQIPLFKTDVAVNSHWMFASKHLSCMQVRSCQQ</sequence>
<evidence type="ECO:0000313" key="1">
    <source>
        <dbReference type="EMBL" id="KAH3804380.1"/>
    </source>
</evidence>
<dbReference type="EMBL" id="JAIWYP010000006">
    <property type="protein sequence ID" value="KAH3804380.1"/>
    <property type="molecule type" value="Genomic_DNA"/>
</dbReference>
<name>A0A9D4JAA6_DREPO</name>
<dbReference type="PANTHER" id="PTHR47773:SF1">
    <property type="entry name" value="C2H2-TYPE DOMAIN-CONTAINING PROTEIN"/>
    <property type="match status" value="1"/>
</dbReference>
<reference evidence="1" key="1">
    <citation type="journal article" date="2019" name="bioRxiv">
        <title>The Genome of the Zebra Mussel, Dreissena polymorpha: A Resource for Invasive Species Research.</title>
        <authorList>
            <person name="McCartney M.A."/>
            <person name="Auch B."/>
            <person name="Kono T."/>
            <person name="Mallez S."/>
            <person name="Zhang Y."/>
            <person name="Obille A."/>
            <person name="Becker A."/>
            <person name="Abrahante J.E."/>
            <person name="Garbe J."/>
            <person name="Badalamenti J.P."/>
            <person name="Herman A."/>
            <person name="Mangelson H."/>
            <person name="Liachko I."/>
            <person name="Sullivan S."/>
            <person name="Sone E.D."/>
            <person name="Koren S."/>
            <person name="Silverstein K.A.T."/>
            <person name="Beckman K.B."/>
            <person name="Gohl D.M."/>
        </authorList>
    </citation>
    <scope>NUCLEOTIDE SEQUENCE</scope>
    <source>
        <strain evidence="1">Duluth1</strain>
        <tissue evidence="1">Whole animal</tissue>
    </source>
</reference>
<evidence type="ECO:0000313" key="2">
    <source>
        <dbReference type="Proteomes" id="UP000828390"/>
    </source>
</evidence>
<organism evidence="1 2">
    <name type="scientific">Dreissena polymorpha</name>
    <name type="common">Zebra mussel</name>
    <name type="synonym">Mytilus polymorpha</name>
    <dbReference type="NCBI Taxonomy" id="45954"/>
    <lineage>
        <taxon>Eukaryota</taxon>
        <taxon>Metazoa</taxon>
        <taxon>Spiralia</taxon>
        <taxon>Lophotrochozoa</taxon>
        <taxon>Mollusca</taxon>
        <taxon>Bivalvia</taxon>
        <taxon>Autobranchia</taxon>
        <taxon>Heteroconchia</taxon>
        <taxon>Euheterodonta</taxon>
        <taxon>Imparidentia</taxon>
        <taxon>Neoheterodontei</taxon>
        <taxon>Myida</taxon>
        <taxon>Dreissenoidea</taxon>
        <taxon>Dreissenidae</taxon>
        <taxon>Dreissena</taxon>
    </lineage>
</organism>
<dbReference type="Proteomes" id="UP000828390">
    <property type="component" value="Unassembled WGS sequence"/>
</dbReference>
<comment type="caution">
    <text evidence="1">The sequence shown here is derived from an EMBL/GenBank/DDBJ whole genome shotgun (WGS) entry which is preliminary data.</text>
</comment>
<keyword evidence="2" id="KW-1185">Reference proteome</keyword>